<dbReference type="GO" id="GO:0004609">
    <property type="term" value="F:phosphatidylserine decarboxylase activity"/>
    <property type="evidence" value="ECO:0007669"/>
    <property type="project" value="UniProtKB-EC"/>
</dbReference>
<dbReference type="EC" id="4.1.1.65" evidence="2"/>
<protein>
    <submittedName>
        <fullName evidence="2">Phosphatidylserine decarboxylase</fullName>
        <ecNumber evidence="2">4.1.1.65</ecNumber>
    </submittedName>
</protein>
<name>A0A6J4NSN1_9PSEU</name>
<dbReference type="EMBL" id="CADCUS010000180">
    <property type="protein sequence ID" value="CAA9397172.1"/>
    <property type="molecule type" value="Genomic_DNA"/>
</dbReference>
<feature type="compositionally biased region" description="Basic residues" evidence="1">
    <location>
        <begin position="30"/>
        <end position="40"/>
    </location>
</feature>
<dbReference type="AlphaFoldDB" id="A0A6J4NSN1"/>
<organism evidence="2">
    <name type="scientific">uncultured Pseudonocardia sp</name>
    <dbReference type="NCBI Taxonomy" id="211455"/>
    <lineage>
        <taxon>Bacteria</taxon>
        <taxon>Bacillati</taxon>
        <taxon>Actinomycetota</taxon>
        <taxon>Actinomycetes</taxon>
        <taxon>Pseudonocardiales</taxon>
        <taxon>Pseudonocardiaceae</taxon>
        <taxon>Pseudonocardia</taxon>
        <taxon>environmental samples</taxon>
    </lineage>
</organism>
<feature type="non-terminal residue" evidence="2">
    <location>
        <position position="40"/>
    </location>
</feature>
<keyword evidence="2" id="KW-0456">Lyase</keyword>
<sequence>ARHPHRLFPAARRRSRPGRRAPDAPGRAPARGRRRPRGGR</sequence>
<feature type="compositionally biased region" description="Basic residues" evidence="1">
    <location>
        <begin position="1"/>
        <end position="19"/>
    </location>
</feature>
<accession>A0A6J4NSN1</accession>
<proteinExistence type="predicted"/>
<feature type="non-terminal residue" evidence="2">
    <location>
        <position position="1"/>
    </location>
</feature>
<reference evidence="2" key="1">
    <citation type="submission" date="2020-02" db="EMBL/GenBank/DDBJ databases">
        <authorList>
            <person name="Meier V. D."/>
        </authorList>
    </citation>
    <scope>NUCLEOTIDE SEQUENCE</scope>
    <source>
        <strain evidence="2">AVDCRST_MAG66</strain>
    </source>
</reference>
<evidence type="ECO:0000256" key="1">
    <source>
        <dbReference type="SAM" id="MobiDB-lite"/>
    </source>
</evidence>
<gene>
    <name evidence="2" type="ORF">AVDCRST_MAG66-1240</name>
</gene>
<feature type="region of interest" description="Disordered" evidence="1">
    <location>
        <begin position="1"/>
        <end position="40"/>
    </location>
</feature>
<evidence type="ECO:0000313" key="2">
    <source>
        <dbReference type="EMBL" id="CAA9397172.1"/>
    </source>
</evidence>